<proteinExistence type="predicted"/>
<reference evidence="2" key="1">
    <citation type="journal article" date="2011" name="Science">
        <title>The plant cell wall-decomposing machinery underlies the functional diversity of forest fungi.</title>
        <authorList>
            <person name="Eastwood D.C."/>
            <person name="Floudas D."/>
            <person name="Binder M."/>
            <person name="Majcherczyk A."/>
            <person name="Schneider P."/>
            <person name="Aerts A."/>
            <person name="Asiegbu F.O."/>
            <person name="Baker S.E."/>
            <person name="Barry K."/>
            <person name="Bendiksby M."/>
            <person name="Blumentritt M."/>
            <person name="Coutinho P.M."/>
            <person name="Cullen D."/>
            <person name="de Vries R.P."/>
            <person name="Gathman A."/>
            <person name="Goodell B."/>
            <person name="Henrissat B."/>
            <person name="Ihrmark K."/>
            <person name="Kauserud H."/>
            <person name="Kohler A."/>
            <person name="LaButti K."/>
            <person name="Lapidus A."/>
            <person name="Lavin J.L."/>
            <person name="Lee Y.-H."/>
            <person name="Lindquist E."/>
            <person name="Lilly W."/>
            <person name="Lucas S."/>
            <person name="Morin E."/>
            <person name="Murat C."/>
            <person name="Oguiza J.A."/>
            <person name="Park J."/>
            <person name="Pisabarro A.G."/>
            <person name="Riley R."/>
            <person name="Rosling A."/>
            <person name="Salamov A."/>
            <person name="Schmidt O."/>
            <person name="Schmutz J."/>
            <person name="Skrede I."/>
            <person name="Stenlid J."/>
            <person name="Wiebenga A."/>
            <person name="Xie X."/>
            <person name="Kuees U."/>
            <person name="Hibbett D.S."/>
            <person name="Hoffmeister D."/>
            <person name="Hoegberg N."/>
            <person name="Martin F."/>
            <person name="Grigoriev I.V."/>
            <person name="Watkinson S.C."/>
        </authorList>
    </citation>
    <scope>NUCLEOTIDE SEQUENCE [LARGE SCALE GENOMIC DNA]</scope>
    <source>
        <strain evidence="2">strain S7.3</strain>
    </source>
</reference>
<evidence type="ECO:0000313" key="2">
    <source>
        <dbReference type="Proteomes" id="UP000008063"/>
    </source>
</evidence>
<sequence>MIPCSNIAAVIRQIDSLPEQSNYDISVAVVAGFFLIARGYNSSQAKIAQSLAKNVQNLVRPYVVVSEGPFVSATEKCERICQGTRRNVYLEPHKLDEGFN</sequence>
<dbReference type="AlphaFoldDB" id="F8PXQ3"/>
<organism evidence="2">
    <name type="scientific">Serpula lacrymans var. lacrymans (strain S7.3)</name>
    <name type="common">Dry rot fungus</name>
    <dbReference type="NCBI Taxonomy" id="936435"/>
    <lineage>
        <taxon>Eukaryota</taxon>
        <taxon>Fungi</taxon>
        <taxon>Dikarya</taxon>
        <taxon>Basidiomycota</taxon>
        <taxon>Agaricomycotina</taxon>
        <taxon>Agaricomycetes</taxon>
        <taxon>Agaricomycetidae</taxon>
        <taxon>Boletales</taxon>
        <taxon>Coniophorineae</taxon>
        <taxon>Serpulaceae</taxon>
        <taxon>Serpula</taxon>
    </lineage>
</organism>
<dbReference type="InParanoid" id="F8PXQ3"/>
<keyword evidence="2" id="KW-1185">Reference proteome</keyword>
<dbReference type="Proteomes" id="UP000008063">
    <property type="component" value="Unassembled WGS sequence"/>
</dbReference>
<accession>F8PXQ3</accession>
<dbReference type="HOGENOM" id="CLU_2307771_0_0_1"/>
<name>F8PXQ3_SERL3</name>
<gene>
    <name evidence="1" type="ORF">SERLA73DRAFT_136533</name>
</gene>
<evidence type="ECO:0000313" key="1">
    <source>
        <dbReference type="EMBL" id="EGN98666.1"/>
    </source>
</evidence>
<protein>
    <submittedName>
        <fullName evidence="1">Uncharacterized protein</fullName>
    </submittedName>
</protein>
<dbReference type="EMBL" id="GL945480">
    <property type="protein sequence ID" value="EGN98666.1"/>
    <property type="molecule type" value="Genomic_DNA"/>
</dbReference>